<reference evidence="1" key="1">
    <citation type="journal article" date="2020" name="Stud. Mycol.">
        <title>101 Dothideomycetes genomes: a test case for predicting lifestyles and emergence of pathogens.</title>
        <authorList>
            <person name="Haridas S."/>
            <person name="Albert R."/>
            <person name="Binder M."/>
            <person name="Bloem J."/>
            <person name="Labutti K."/>
            <person name="Salamov A."/>
            <person name="Andreopoulos B."/>
            <person name="Baker S."/>
            <person name="Barry K."/>
            <person name="Bills G."/>
            <person name="Bluhm B."/>
            <person name="Cannon C."/>
            <person name="Castanera R."/>
            <person name="Culley D."/>
            <person name="Daum C."/>
            <person name="Ezra D."/>
            <person name="Gonzalez J."/>
            <person name="Henrissat B."/>
            <person name="Kuo A."/>
            <person name="Liang C."/>
            <person name="Lipzen A."/>
            <person name="Lutzoni F."/>
            <person name="Magnuson J."/>
            <person name="Mondo S."/>
            <person name="Nolan M."/>
            <person name="Ohm R."/>
            <person name="Pangilinan J."/>
            <person name="Park H.-J."/>
            <person name="Ramirez L."/>
            <person name="Alfaro M."/>
            <person name="Sun H."/>
            <person name="Tritt A."/>
            <person name="Yoshinaga Y."/>
            <person name="Zwiers L.-H."/>
            <person name="Turgeon B."/>
            <person name="Goodwin S."/>
            <person name="Spatafora J."/>
            <person name="Crous P."/>
            <person name="Grigoriev I."/>
        </authorList>
    </citation>
    <scope>NUCLEOTIDE SEQUENCE</scope>
    <source>
        <strain evidence="1">CBS 119925</strain>
    </source>
</reference>
<dbReference type="Proteomes" id="UP000799440">
    <property type="component" value="Unassembled WGS sequence"/>
</dbReference>
<dbReference type="EMBL" id="MU006566">
    <property type="protein sequence ID" value="KAF2749377.1"/>
    <property type="molecule type" value="Genomic_DNA"/>
</dbReference>
<name>A0A6A6VJS7_9PLEO</name>
<keyword evidence="2" id="KW-1185">Reference proteome</keyword>
<protein>
    <submittedName>
        <fullName evidence="1">Uncharacterized protein</fullName>
    </submittedName>
</protein>
<accession>A0A6A6VJS7</accession>
<gene>
    <name evidence="1" type="ORF">M011DRAFT_524724</name>
</gene>
<evidence type="ECO:0000313" key="2">
    <source>
        <dbReference type="Proteomes" id="UP000799440"/>
    </source>
</evidence>
<dbReference type="OrthoDB" id="3795607at2759"/>
<proteinExistence type="predicted"/>
<sequence length="292" mass="34176">MAFFSFQGLESSGYFERASMLCRACLRMAVCLIVLYCLVQSEATSSVTITSSKDFDDFDHLLVSNDLGPFASHGECNLEGFNRCLNILSYIAFWSNKSIRTVRFTTDSWAETLLFTEDHILHWMRGADFQVLTPPDQAIHGSYPPVAPARKIMVKWLHETQLPPPKQYAAYLEEAGLDQAMVLESIIEISSTDTAHQETTSLWLTIRYRDDNEFLWENKNYHRIPNRTKYFVGYAEWYWRWWWVVSMTVFHPFFRIITKASFHYTRLSKEGRVESTPKCPSLTSYRERRDYT</sequence>
<dbReference type="AlphaFoldDB" id="A0A6A6VJS7"/>
<organism evidence="1 2">
    <name type="scientific">Sporormia fimetaria CBS 119925</name>
    <dbReference type="NCBI Taxonomy" id="1340428"/>
    <lineage>
        <taxon>Eukaryota</taxon>
        <taxon>Fungi</taxon>
        <taxon>Dikarya</taxon>
        <taxon>Ascomycota</taxon>
        <taxon>Pezizomycotina</taxon>
        <taxon>Dothideomycetes</taxon>
        <taxon>Pleosporomycetidae</taxon>
        <taxon>Pleosporales</taxon>
        <taxon>Sporormiaceae</taxon>
        <taxon>Sporormia</taxon>
    </lineage>
</organism>
<evidence type="ECO:0000313" key="1">
    <source>
        <dbReference type="EMBL" id="KAF2749377.1"/>
    </source>
</evidence>